<dbReference type="PANTHER" id="PTHR43133:SF63">
    <property type="entry name" value="RNA POLYMERASE SIGMA FACTOR FECI-RELATED"/>
    <property type="match status" value="1"/>
</dbReference>
<dbReference type="NCBIfam" id="TIGR02937">
    <property type="entry name" value="sigma70-ECF"/>
    <property type="match status" value="1"/>
</dbReference>
<evidence type="ECO:0000256" key="4">
    <source>
        <dbReference type="ARBA" id="ARBA00023163"/>
    </source>
</evidence>
<reference evidence="7 8" key="1">
    <citation type="submission" date="2016-10" db="EMBL/GenBank/DDBJ databases">
        <authorList>
            <person name="de Groot N.N."/>
        </authorList>
    </citation>
    <scope>NUCLEOTIDE SEQUENCE [LARGE SCALE GENOMIC DNA]</scope>
    <source>
        <strain evidence="7 8">ATCC 29281</strain>
    </source>
</reference>
<dbReference type="PANTHER" id="PTHR43133">
    <property type="entry name" value="RNA POLYMERASE ECF-TYPE SIGMA FACTO"/>
    <property type="match status" value="1"/>
</dbReference>
<dbReference type="Pfam" id="PF04542">
    <property type="entry name" value="Sigma70_r2"/>
    <property type="match status" value="1"/>
</dbReference>
<evidence type="ECO:0000256" key="3">
    <source>
        <dbReference type="ARBA" id="ARBA00023082"/>
    </source>
</evidence>
<evidence type="ECO:0000256" key="1">
    <source>
        <dbReference type="ARBA" id="ARBA00010641"/>
    </source>
</evidence>
<evidence type="ECO:0000313" key="7">
    <source>
        <dbReference type="EMBL" id="SEA71733.1"/>
    </source>
</evidence>
<dbReference type="InterPro" id="IPR007627">
    <property type="entry name" value="RNA_pol_sigma70_r2"/>
</dbReference>
<sequence>MSAVNVPTSPDFCQLYQQHHGWLQSLLRKRLGNLCDAADLAQEVFLQLLMKPREFDSHHGTRAYLSVMAQGMCVDLWRRKALEQAWLESLQHHATDASLSAEQHSIVLETLFQVDSMLRHLPEKTRSAFVMSQIQGKTYAQIASVLHVSERMVKKYMAQAMLHCILLETDTDATPPTRRS</sequence>
<dbReference type="InterPro" id="IPR013249">
    <property type="entry name" value="RNA_pol_sigma70_r4_t2"/>
</dbReference>
<feature type="domain" description="RNA polymerase sigma factor 70 region 4 type 2" evidence="6">
    <location>
        <begin position="112"/>
        <end position="164"/>
    </location>
</feature>
<dbReference type="Proteomes" id="UP000187280">
    <property type="component" value="Unassembled WGS sequence"/>
</dbReference>
<dbReference type="EMBL" id="FNQS01000007">
    <property type="protein sequence ID" value="SEA71733.1"/>
    <property type="molecule type" value="Genomic_DNA"/>
</dbReference>
<name>A0A1H4DFX0_9GAMM</name>
<keyword evidence="2" id="KW-0805">Transcription regulation</keyword>
<evidence type="ECO:0000259" key="5">
    <source>
        <dbReference type="Pfam" id="PF04542"/>
    </source>
</evidence>
<dbReference type="InterPro" id="IPR013324">
    <property type="entry name" value="RNA_pol_sigma_r3/r4-like"/>
</dbReference>
<dbReference type="GeneID" id="97765169"/>
<gene>
    <name evidence="7" type="ORF">SAMN02982996_02302</name>
</gene>
<evidence type="ECO:0000313" key="8">
    <source>
        <dbReference type="Proteomes" id="UP000187280"/>
    </source>
</evidence>
<dbReference type="Gene3D" id="1.10.1740.10">
    <property type="match status" value="1"/>
</dbReference>
<protein>
    <submittedName>
        <fullName evidence="7">RNA polymerase sigma-70 factor, ECF subfamily</fullName>
    </submittedName>
</protein>
<dbReference type="Pfam" id="PF08281">
    <property type="entry name" value="Sigma70_r4_2"/>
    <property type="match status" value="1"/>
</dbReference>
<dbReference type="InterPro" id="IPR014284">
    <property type="entry name" value="RNA_pol_sigma-70_dom"/>
</dbReference>
<dbReference type="InterPro" id="IPR036388">
    <property type="entry name" value="WH-like_DNA-bd_sf"/>
</dbReference>
<dbReference type="eggNOG" id="COG1595">
    <property type="taxonomic scope" value="Bacteria"/>
</dbReference>
<dbReference type="SUPFAM" id="SSF88659">
    <property type="entry name" value="Sigma3 and sigma4 domains of RNA polymerase sigma factors"/>
    <property type="match status" value="1"/>
</dbReference>
<keyword evidence="8" id="KW-1185">Reference proteome</keyword>
<dbReference type="RefSeq" id="WP_074728768.1">
    <property type="nucleotide sequence ID" value="NZ_FNQS01000007.1"/>
</dbReference>
<evidence type="ECO:0000256" key="2">
    <source>
        <dbReference type="ARBA" id="ARBA00023015"/>
    </source>
</evidence>
<comment type="similarity">
    <text evidence="1">Belongs to the sigma-70 factor family. ECF subfamily.</text>
</comment>
<dbReference type="AlphaFoldDB" id="A0A1H4DFX0"/>
<feature type="domain" description="RNA polymerase sigma-70 region 2" evidence="5">
    <location>
        <begin position="15"/>
        <end position="81"/>
    </location>
</feature>
<dbReference type="Gene3D" id="1.10.10.10">
    <property type="entry name" value="Winged helix-like DNA-binding domain superfamily/Winged helix DNA-binding domain"/>
    <property type="match status" value="1"/>
</dbReference>
<keyword evidence="4" id="KW-0804">Transcription</keyword>
<dbReference type="CDD" id="cd06171">
    <property type="entry name" value="Sigma70_r4"/>
    <property type="match status" value="1"/>
</dbReference>
<dbReference type="InterPro" id="IPR013325">
    <property type="entry name" value="RNA_pol_sigma_r2"/>
</dbReference>
<dbReference type="STRING" id="71657.SAMN02982996_02302"/>
<organism evidence="7 8">
    <name type="scientific">Lonsdalea quercina</name>
    <dbReference type="NCBI Taxonomy" id="71657"/>
    <lineage>
        <taxon>Bacteria</taxon>
        <taxon>Pseudomonadati</taxon>
        <taxon>Pseudomonadota</taxon>
        <taxon>Gammaproteobacteria</taxon>
        <taxon>Enterobacterales</taxon>
        <taxon>Pectobacteriaceae</taxon>
        <taxon>Lonsdalea</taxon>
    </lineage>
</organism>
<dbReference type="GO" id="GO:0016987">
    <property type="term" value="F:sigma factor activity"/>
    <property type="evidence" value="ECO:0007669"/>
    <property type="project" value="UniProtKB-KW"/>
</dbReference>
<dbReference type="InterPro" id="IPR039425">
    <property type="entry name" value="RNA_pol_sigma-70-like"/>
</dbReference>
<keyword evidence="3" id="KW-0731">Sigma factor</keyword>
<dbReference type="SUPFAM" id="SSF88946">
    <property type="entry name" value="Sigma2 domain of RNA polymerase sigma factors"/>
    <property type="match status" value="1"/>
</dbReference>
<dbReference type="GO" id="GO:0003677">
    <property type="term" value="F:DNA binding"/>
    <property type="evidence" value="ECO:0007669"/>
    <property type="project" value="InterPro"/>
</dbReference>
<accession>A0A1H4DFX0</accession>
<dbReference type="GO" id="GO:0006352">
    <property type="term" value="P:DNA-templated transcription initiation"/>
    <property type="evidence" value="ECO:0007669"/>
    <property type="project" value="InterPro"/>
</dbReference>
<proteinExistence type="inferred from homology"/>
<evidence type="ECO:0000259" key="6">
    <source>
        <dbReference type="Pfam" id="PF08281"/>
    </source>
</evidence>